<reference evidence="7" key="1">
    <citation type="submission" date="2021-01" db="EMBL/GenBank/DDBJ databases">
        <title>KCTC 19127 draft genome.</title>
        <authorList>
            <person name="An D."/>
        </authorList>
    </citation>
    <scope>NUCLEOTIDE SEQUENCE</scope>
    <source>
        <strain evidence="7">KCTC 19127</strain>
    </source>
</reference>
<dbReference type="CDD" id="cd03230">
    <property type="entry name" value="ABC_DR_subfamily_A"/>
    <property type="match status" value="1"/>
</dbReference>
<dbReference type="SUPFAM" id="SSF52540">
    <property type="entry name" value="P-loop containing nucleoside triphosphate hydrolases"/>
    <property type="match status" value="1"/>
</dbReference>
<dbReference type="InterPro" id="IPR003439">
    <property type="entry name" value="ABC_transporter-like_ATP-bd"/>
</dbReference>
<comment type="subcellular location">
    <subcellularLocation>
        <location evidence="1">Cell membrane</location>
        <topology evidence="1">Peripheral membrane protein</topology>
    </subcellularLocation>
</comment>
<dbReference type="PANTHER" id="PTHR42711">
    <property type="entry name" value="ABC TRANSPORTER ATP-BINDING PROTEIN"/>
    <property type="match status" value="1"/>
</dbReference>
<dbReference type="InterPro" id="IPR050763">
    <property type="entry name" value="ABC_transporter_ATP-binding"/>
</dbReference>
<dbReference type="EMBL" id="JAERWL010000008">
    <property type="protein sequence ID" value="MBM9476512.1"/>
    <property type="molecule type" value="Genomic_DNA"/>
</dbReference>
<sequence>MPAEDATDRSAPVIDIAGLTVRYRDTLAVDGLDLTIHRGETVALLGPNGAGKSSVVNAALGLFRPSAGRVSLLGREPAAAVAAGGVGAMLQHGGLPSESRVGEVLRLIGSRYATPWPLAELAAATGIGDLLGRRTDALSGGQRQRVLLAMALVGTPPLLILDEPTSAMDVEARQAFWRTMSGLAERGHTVVFATHHLDEADAVADRVVVVDHGRVVADGSAARIKARIAGRTVRFRCPEPPPEGWVAVPGVTGVGRDGDTVELATTDVESTLRALLARHERLPDLQVHGASLEQAFLTLTSTGAQR</sequence>
<dbReference type="InterPro" id="IPR003593">
    <property type="entry name" value="AAA+_ATPase"/>
</dbReference>
<protein>
    <submittedName>
        <fullName evidence="7">ATP-binding cassette domain-containing protein</fullName>
    </submittedName>
</protein>
<accession>A0A938YIE0</accession>
<dbReference type="PROSITE" id="PS00211">
    <property type="entry name" value="ABC_TRANSPORTER_1"/>
    <property type="match status" value="1"/>
</dbReference>
<keyword evidence="3" id="KW-0547">Nucleotide-binding</keyword>
<dbReference type="InterPro" id="IPR017871">
    <property type="entry name" value="ABC_transporter-like_CS"/>
</dbReference>
<evidence type="ECO:0000256" key="4">
    <source>
        <dbReference type="ARBA" id="ARBA00022840"/>
    </source>
</evidence>
<dbReference type="Proteomes" id="UP000663801">
    <property type="component" value="Unassembled WGS sequence"/>
</dbReference>
<evidence type="ECO:0000313" key="8">
    <source>
        <dbReference type="Proteomes" id="UP000663801"/>
    </source>
</evidence>
<comment type="caution">
    <text evidence="7">The sequence shown here is derived from an EMBL/GenBank/DDBJ whole genome shotgun (WGS) entry which is preliminary data.</text>
</comment>
<name>A0A938YIE0_9ACTN</name>
<organism evidence="7 8">
    <name type="scientific">Nakamurella flavida</name>
    <dbReference type="NCBI Taxonomy" id="363630"/>
    <lineage>
        <taxon>Bacteria</taxon>
        <taxon>Bacillati</taxon>
        <taxon>Actinomycetota</taxon>
        <taxon>Actinomycetes</taxon>
        <taxon>Nakamurellales</taxon>
        <taxon>Nakamurellaceae</taxon>
        <taxon>Nakamurella</taxon>
    </lineage>
</organism>
<evidence type="ECO:0000256" key="1">
    <source>
        <dbReference type="ARBA" id="ARBA00004202"/>
    </source>
</evidence>
<dbReference type="PANTHER" id="PTHR42711:SF17">
    <property type="entry name" value="ABC TRANSPORTER ATP-BINDING PROTEIN"/>
    <property type="match status" value="1"/>
</dbReference>
<keyword evidence="8" id="KW-1185">Reference proteome</keyword>
<evidence type="ECO:0000256" key="2">
    <source>
        <dbReference type="ARBA" id="ARBA00022448"/>
    </source>
</evidence>
<dbReference type="GO" id="GO:0005524">
    <property type="term" value="F:ATP binding"/>
    <property type="evidence" value="ECO:0007669"/>
    <property type="project" value="UniProtKB-KW"/>
</dbReference>
<keyword evidence="5" id="KW-0046">Antibiotic resistance</keyword>
<keyword evidence="2" id="KW-0813">Transport</keyword>
<dbReference type="RefSeq" id="WP_205256628.1">
    <property type="nucleotide sequence ID" value="NZ_BAAAPV010000004.1"/>
</dbReference>
<keyword evidence="4 7" id="KW-0067">ATP-binding</keyword>
<evidence type="ECO:0000313" key="7">
    <source>
        <dbReference type="EMBL" id="MBM9476512.1"/>
    </source>
</evidence>
<dbReference type="SMART" id="SM00382">
    <property type="entry name" value="AAA"/>
    <property type="match status" value="1"/>
</dbReference>
<dbReference type="GO" id="GO:0005886">
    <property type="term" value="C:plasma membrane"/>
    <property type="evidence" value="ECO:0007669"/>
    <property type="project" value="UniProtKB-SubCell"/>
</dbReference>
<gene>
    <name evidence="7" type="ORF">JL107_08670</name>
</gene>
<evidence type="ECO:0000259" key="6">
    <source>
        <dbReference type="PROSITE" id="PS50893"/>
    </source>
</evidence>
<dbReference type="GO" id="GO:0016887">
    <property type="term" value="F:ATP hydrolysis activity"/>
    <property type="evidence" value="ECO:0007669"/>
    <property type="project" value="InterPro"/>
</dbReference>
<dbReference type="Gene3D" id="3.40.50.300">
    <property type="entry name" value="P-loop containing nucleotide triphosphate hydrolases"/>
    <property type="match status" value="1"/>
</dbReference>
<evidence type="ECO:0000256" key="5">
    <source>
        <dbReference type="ARBA" id="ARBA00023251"/>
    </source>
</evidence>
<dbReference type="PROSITE" id="PS50893">
    <property type="entry name" value="ABC_TRANSPORTER_2"/>
    <property type="match status" value="1"/>
</dbReference>
<feature type="domain" description="ABC transporter" evidence="6">
    <location>
        <begin position="14"/>
        <end position="237"/>
    </location>
</feature>
<evidence type="ECO:0000256" key="3">
    <source>
        <dbReference type="ARBA" id="ARBA00022741"/>
    </source>
</evidence>
<proteinExistence type="predicted"/>
<dbReference type="Pfam" id="PF00005">
    <property type="entry name" value="ABC_tran"/>
    <property type="match status" value="1"/>
</dbReference>
<dbReference type="AlphaFoldDB" id="A0A938YIE0"/>
<dbReference type="GO" id="GO:0046677">
    <property type="term" value="P:response to antibiotic"/>
    <property type="evidence" value="ECO:0007669"/>
    <property type="project" value="UniProtKB-KW"/>
</dbReference>
<dbReference type="InterPro" id="IPR027417">
    <property type="entry name" value="P-loop_NTPase"/>
</dbReference>